<dbReference type="Gene3D" id="3.10.10.10">
    <property type="entry name" value="HIV Type 1 Reverse Transcriptase, subunit A, domain 1"/>
    <property type="match status" value="1"/>
</dbReference>
<organism evidence="2">
    <name type="scientific">Nicotiana tabacum</name>
    <name type="common">Common tobacco</name>
    <dbReference type="NCBI Taxonomy" id="4097"/>
    <lineage>
        <taxon>Eukaryota</taxon>
        <taxon>Viridiplantae</taxon>
        <taxon>Streptophyta</taxon>
        <taxon>Embryophyta</taxon>
        <taxon>Tracheophyta</taxon>
        <taxon>Spermatophyta</taxon>
        <taxon>Magnoliopsida</taxon>
        <taxon>eudicotyledons</taxon>
        <taxon>Gunneridae</taxon>
        <taxon>Pentapetalae</taxon>
        <taxon>asterids</taxon>
        <taxon>lamiids</taxon>
        <taxon>Solanales</taxon>
        <taxon>Solanaceae</taxon>
        <taxon>Nicotianoideae</taxon>
        <taxon>Nicotianeae</taxon>
        <taxon>Nicotiana</taxon>
    </lineage>
</organism>
<dbReference type="PANTHER" id="PTHR24559:SF432">
    <property type="entry name" value="RNA-DIRECTED DNA POLYMERASE HOMOLOG"/>
    <property type="match status" value="1"/>
</dbReference>
<dbReference type="OrthoDB" id="6750721at2759"/>
<dbReference type="RefSeq" id="XP_016455347.1">
    <property type="nucleotide sequence ID" value="XM_016599861.1"/>
</dbReference>
<keyword evidence="2" id="KW-0808">Transferase</keyword>
<proteinExistence type="predicted"/>
<keyword evidence="2" id="KW-0548">Nucleotidyltransferase</keyword>
<dbReference type="AlphaFoldDB" id="A0A1S3YTK1"/>
<dbReference type="SMR" id="A0A1S3YTK1"/>
<dbReference type="InterPro" id="IPR043128">
    <property type="entry name" value="Rev_trsase/Diguanyl_cyclase"/>
</dbReference>
<dbReference type="InterPro" id="IPR053134">
    <property type="entry name" value="RNA-dir_DNA_polymerase"/>
</dbReference>
<dbReference type="Gene3D" id="3.30.70.270">
    <property type="match status" value="1"/>
</dbReference>
<dbReference type="PANTHER" id="PTHR24559">
    <property type="entry name" value="TRANSPOSON TY3-I GAG-POL POLYPROTEIN"/>
    <property type="match status" value="1"/>
</dbReference>
<sequence>MTVVTNANNELIPTRTVTGWRVCMDYRKLNKVTRKDHFLLPFLDQMLDRLAGRLFYCFLDGYSGYNQILITPEDQEKTTFTCPYDTFAFSRMPFGLCNAPTTFQR</sequence>
<protein>
    <submittedName>
        <fullName evidence="2">RNA-directed DNA polymerase homolog</fullName>
    </submittedName>
</protein>
<feature type="domain" description="Reverse transcriptase" evidence="1">
    <location>
        <begin position="17"/>
        <end position="105"/>
    </location>
</feature>
<dbReference type="InterPro" id="IPR043502">
    <property type="entry name" value="DNA/RNA_pol_sf"/>
</dbReference>
<feature type="non-terminal residue" evidence="2">
    <location>
        <position position="105"/>
    </location>
</feature>
<dbReference type="CDD" id="cd01647">
    <property type="entry name" value="RT_LTR"/>
    <property type="match status" value="1"/>
</dbReference>
<dbReference type="GO" id="GO:0003964">
    <property type="term" value="F:RNA-directed DNA polymerase activity"/>
    <property type="evidence" value="ECO:0007669"/>
    <property type="project" value="UniProtKB-KW"/>
</dbReference>
<accession>A0A1S3YTK1</accession>
<dbReference type="OMA" id="PWASPLM"/>
<keyword evidence="2" id="KW-0695">RNA-directed DNA polymerase</keyword>
<dbReference type="SUPFAM" id="SSF56672">
    <property type="entry name" value="DNA/RNA polymerases"/>
    <property type="match status" value="1"/>
</dbReference>
<evidence type="ECO:0000259" key="1">
    <source>
        <dbReference type="Pfam" id="PF00078"/>
    </source>
</evidence>
<dbReference type="PaxDb" id="4097-A0A1S3YTK1"/>
<dbReference type="STRING" id="4097.A0A1S3YTK1"/>
<evidence type="ECO:0000313" key="2">
    <source>
        <dbReference type="RefSeq" id="XP_016455347.1"/>
    </source>
</evidence>
<name>A0A1S3YTK1_TOBAC</name>
<dbReference type="Pfam" id="PF00078">
    <property type="entry name" value="RVT_1"/>
    <property type="match status" value="1"/>
</dbReference>
<dbReference type="KEGG" id="nta:107779427"/>
<gene>
    <name evidence="2" type="primary">LOC107779427</name>
</gene>
<dbReference type="InterPro" id="IPR000477">
    <property type="entry name" value="RT_dom"/>
</dbReference>
<reference evidence="2" key="1">
    <citation type="submission" date="2025-08" db="UniProtKB">
        <authorList>
            <consortium name="RefSeq"/>
        </authorList>
    </citation>
    <scope>IDENTIFICATION</scope>
</reference>